<feature type="region of interest" description="Disordered" evidence="1">
    <location>
        <begin position="112"/>
        <end position="133"/>
    </location>
</feature>
<sequence>MCIRGSKILNTHPGSGSLQIPIIKLAISGVAFKNQIGKNLTSVTSVDVERSFSVYKHLLADNHRSFKFQNIKEALIVKCNANFLCDKCILFHLMGTNDNPIGTMNFPSSNYDFGGHRRQNEMKENGKGRLHHR</sequence>
<accession>A0A6G0WMG4</accession>
<evidence type="ECO:0000256" key="1">
    <source>
        <dbReference type="SAM" id="MobiDB-lite"/>
    </source>
</evidence>
<gene>
    <name evidence="2" type="ORF">FWK35_00030696</name>
</gene>
<name>A0A6G0WMG4_APHCR</name>
<dbReference type="AlphaFoldDB" id="A0A6G0WMG4"/>
<protein>
    <recommendedName>
        <fullName evidence="4">Dimer Tnp hAT domain-containing protein</fullName>
    </recommendedName>
</protein>
<feature type="compositionally biased region" description="Basic and acidic residues" evidence="1">
    <location>
        <begin position="114"/>
        <end position="127"/>
    </location>
</feature>
<evidence type="ECO:0008006" key="4">
    <source>
        <dbReference type="Google" id="ProtNLM"/>
    </source>
</evidence>
<comment type="caution">
    <text evidence="2">The sequence shown here is derived from an EMBL/GenBank/DDBJ whole genome shotgun (WGS) entry which is preliminary data.</text>
</comment>
<evidence type="ECO:0000313" key="3">
    <source>
        <dbReference type="Proteomes" id="UP000478052"/>
    </source>
</evidence>
<organism evidence="2 3">
    <name type="scientific">Aphis craccivora</name>
    <name type="common">Cowpea aphid</name>
    <dbReference type="NCBI Taxonomy" id="307492"/>
    <lineage>
        <taxon>Eukaryota</taxon>
        <taxon>Metazoa</taxon>
        <taxon>Ecdysozoa</taxon>
        <taxon>Arthropoda</taxon>
        <taxon>Hexapoda</taxon>
        <taxon>Insecta</taxon>
        <taxon>Pterygota</taxon>
        <taxon>Neoptera</taxon>
        <taxon>Paraneoptera</taxon>
        <taxon>Hemiptera</taxon>
        <taxon>Sternorrhyncha</taxon>
        <taxon>Aphidomorpha</taxon>
        <taxon>Aphidoidea</taxon>
        <taxon>Aphididae</taxon>
        <taxon>Aphidini</taxon>
        <taxon>Aphis</taxon>
        <taxon>Aphis</taxon>
    </lineage>
</organism>
<keyword evidence="3" id="KW-1185">Reference proteome</keyword>
<evidence type="ECO:0000313" key="2">
    <source>
        <dbReference type="EMBL" id="KAF0728542.1"/>
    </source>
</evidence>
<reference evidence="2 3" key="1">
    <citation type="submission" date="2019-08" db="EMBL/GenBank/DDBJ databases">
        <title>Whole genome of Aphis craccivora.</title>
        <authorList>
            <person name="Voronova N.V."/>
            <person name="Shulinski R.S."/>
            <person name="Bandarenka Y.V."/>
            <person name="Zhorov D.G."/>
            <person name="Warner D."/>
        </authorList>
    </citation>
    <scope>NUCLEOTIDE SEQUENCE [LARGE SCALE GENOMIC DNA]</scope>
    <source>
        <strain evidence="2">180601</strain>
        <tissue evidence="2">Whole Body</tissue>
    </source>
</reference>
<dbReference type="Proteomes" id="UP000478052">
    <property type="component" value="Unassembled WGS sequence"/>
</dbReference>
<dbReference type="EMBL" id="VUJU01008583">
    <property type="protein sequence ID" value="KAF0728542.1"/>
    <property type="molecule type" value="Genomic_DNA"/>
</dbReference>
<proteinExistence type="predicted"/>